<dbReference type="SMART" id="SM00382">
    <property type="entry name" value="AAA"/>
    <property type="match status" value="1"/>
</dbReference>
<dbReference type="InterPro" id="IPR017871">
    <property type="entry name" value="ABC_transporter-like_CS"/>
</dbReference>
<sequence length="349" mass="39467">MTDQMKITQLSKTYGNNVALNNISVSFDKGEFIAILGPSGCGKTTFLQSIAGFLTPDAGTIQLGDKLLYQEGESVPVEERGFGMVFQHFALWPHMSVFEHLLYPLNSSVLEKQFSKEEKKQRINKTLDMLQLQNLKNRYPHELSGGQKQRVSLGRALVSGPNVLLMDEPLSALDAYLKDSMIHEIKKIHQTVGATFLYVTHDQLEAMALADRIVVMNNGEISQIDTPYNLYHAPANDFVAQFIGRSSIVKGTWNRGEFTPENGVKALWKKKQIDNYFVERNIYPVKAEEFILNKQEKGIPGIVTDKQFMGQYIKYLVQFKYEKEMVVEVISSADDIAVDVNDLVFLDVE</sequence>
<keyword evidence="8" id="KW-1185">Reference proteome</keyword>
<evidence type="ECO:0000256" key="2">
    <source>
        <dbReference type="ARBA" id="ARBA00022741"/>
    </source>
</evidence>
<dbReference type="GO" id="GO:0005524">
    <property type="term" value="F:ATP binding"/>
    <property type="evidence" value="ECO:0007669"/>
    <property type="project" value="UniProtKB-KW"/>
</dbReference>
<protein>
    <recommendedName>
        <fullName evidence="4">ABC-type quaternary amine transporter</fullName>
        <ecNumber evidence="4">7.6.2.9</ecNumber>
    </recommendedName>
</protein>
<dbReference type="InterPro" id="IPR050093">
    <property type="entry name" value="ABC_SmlMolc_Importer"/>
</dbReference>
<dbReference type="Gene3D" id="3.40.50.300">
    <property type="entry name" value="P-loop containing nucleotide triphosphate hydrolases"/>
    <property type="match status" value="1"/>
</dbReference>
<dbReference type="InterPro" id="IPR003439">
    <property type="entry name" value="ABC_transporter-like_ATP-bd"/>
</dbReference>
<evidence type="ECO:0000256" key="4">
    <source>
        <dbReference type="ARBA" id="ARBA00066388"/>
    </source>
</evidence>
<reference evidence="7" key="3">
    <citation type="submission" date="2024-02" db="EMBL/GenBank/DDBJ databases">
        <authorList>
            <person name="Choi B."/>
        </authorList>
    </citation>
    <scope>NUCLEOTIDE SEQUENCE</scope>
    <source>
        <strain evidence="7">UMB1016</strain>
    </source>
</reference>
<dbReference type="Gene3D" id="2.40.50.100">
    <property type="match status" value="1"/>
</dbReference>
<keyword evidence="3 6" id="KW-0067">ATP-binding</keyword>
<dbReference type="EMBL" id="CP145132">
    <property type="protein sequence ID" value="WWC54489.1"/>
    <property type="molecule type" value="Genomic_DNA"/>
</dbReference>
<evidence type="ECO:0000313" key="6">
    <source>
        <dbReference type="EMBL" id="MCY3087898.1"/>
    </source>
</evidence>
<dbReference type="PANTHER" id="PTHR42781:SF4">
    <property type="entry name" value="SPERMIDINE_PUTRESCINE IMPORT ATP-BINDING PROTEIN POTA"/>
    <property type="match status" value="1"/>
</dbReference>
<feature type="domain" description="ABC transporter" evidence="5">
    <location>
        <begin position="5"/>
        <end position="243"/>
    </location>
</feature>
<dbReference type="EC" id="7.6.2.9" evidence="4"/>
<dbReference type="PROSITE" id="PS00211">
    <property type="entry name" value="ABC_TRANSPORTER_1"/>
    <property type="match status" value="1"/>
</dbReference>
<dbReference type="EMBL" id="JAOTMY010000003">
    <property type="protein sequence ID" value="MCY3087898.1"/>
    <property type="molecule type" value="Genomic_DNA"/>
</dbReference>
<evidence type="ECO:0000313" key="8">
    <source>
        <dbReference type="Proteomes" id="UP000250354"/>
    </source>
</evidence>
<evidence type="ECO:0000313" key="7">
    <source>
        <dbReference type="EMBL" id="WWC54489.1"/>
    </source>
</evidence>
<dbReference type="InterPro" id="IPR003593">
    <property type="entry name" value="AAA+_ATPase"/>
</dbReference>
<dbReference type="Pfam" id="PF00005">
    <property type="entry name" value="ABC_tran"/>
    <property type="match status" value="1"/>
</dbReference>
<evidence type="ECO:0000313" key="9">
    <source>
        <dbReference type="Proteomes" id="UP001069047"/>
    </source>
</evidence>
<accession>A0A9Q4H3J5</accession>
<dbReference type="GO" id="GO:0016887">
    <property type="term" value="F:ATP hydrolysis activity"/>
    <property type="evidence" value="ECO:0007669"/>
    <property type="project" value="InterPro"/>
</dbReference>
<dbReference type="FunFam" id="3.40.50.300:FF:000425">
    <property type="entry name" value="Probable ABC transporter, ATP-binding subunit"/>
    <property type="match status" value="1"/>
</dbReference>
<dbReference type="GeneID" id="86858316"/>
<dbReference type="SUPFAM" id="SSF52540">
    <property type="entry name" value="P-loop containing nucleoside triphosphate hydrolases"/>
    <property type="match status" value="1"/>
</dbReference>
<proteinExistence type="predicted"/>
<dbReference type="GO" id="GO:0015418">
    <property type="term" value="F:ABC-type quaternary ammonium compound transporting activity"/>
    <property type="evidence" value="ECO:0007669"/>
    <property type="project" value="UniProtKB-EC"/>
</dbReference>
<dbReference type="PROSITE" id="PS50893">
    <property type="entry name" value="ABC_TRANSPORTER_2"/>
    <property type="match status" value="1"/>
</dbReference>
<dbReference type="Proteomes" id="UP001069047">
    <property type="component" value="Unassembled WGS sequence"/>
</dbReference>
<organism evidence="6 9">
    <name type="scientific">Aerococcus mictus</name>
    <dbReference type="NCBI Taxonomy" id="2976810"/>
    <lineage>
        <taxon>Bacteria</taxon>
        <taxon>Bacillati</taxon>
        <taxon>Bacillota</taxon>
        <taxon>Bacilli</taxon>
        <taxon>Lactobacillales</taxon>
        <taxon>Aerococcaceae</taxon>
        <taxon>Aerococcus</taxon>
    </lineage>
</organism>
<dbReference type="Proteomes" id="UP000250354">
    <property type="component" value="Chromosome"/>
</dbReference>
<reference evidence="6" key="2">
    <citation type="submission" date="2022-09" db="EMBL/GenBank/DDBJ databases">
        <title>Aerococcus urinae taxonomy study.</title>
        <authorList>
            <person name="Christensen J."/>
            <person name="Senneby E."/>
        </authorList>
    </citation>
    <scope>NUCLEOTIDE SEQUENCE</scope>
    <source>
        <strain evidence="6">LUND-41-B12</strain>
    </source>
</reference>
<dbReference type="InterPro" id="IPR027417">
    <property type="entry name" value="P-loop_NTPase"/>
</dbReference>
<dbReference type="PANTHER" id="PTHR42781">
    <property type="entry name" value="SPERMIDINE/PUTRESCINE IMPORT ATP-BINDING PROTEIN POTA"/>
    <property type="match status" value="1"/>
</dbReference>
<evidence type="ECO:0000259" key="5">
    <source>
        <dbReference type="PROSITE" id="PS50893"/>
    </source>
</evidence>
<keyword evidence="1" id="KW-0813">Transport</keyword>
<dbReference type="RefSeq" id="WP_083300424.1">
    <property type="nucleotide sequence ID" value="NZ_CAJHLJ010000004.1"/>
</dbReference>
<evidence type="ECO:0000256" key="1">
    <source>
        <dbReference type="ARBA" id="ARBA00022448"/>
    </source>
</evidence>
<name>A0A9Q4H3J5_9LACT</name>
<keyword evidence="2" id="KW-0547">Nucleotide-binding</keyword>
<evidence type="ECO:0000256" key="3">
    <source>
        <dbReference type="ARBA" id="ARBA00022840"/>
    </source>
</evidence>
<dbReference type="AlphaFoldDB" id="A0A9Q4H3J5"/>
<reference evidence="7 8" key="1">
    <citation type="journal article" date="2020" name="J. Bacteriol.">
        <title>Aerococcus urinae Isolated from Women with Lower Urinary Tract Symptoms: In Vitro Aggregation and Genome Analysis.</title>
        <authorList>
            <person name="Hilt E.E."/>
            <person name="Putonti C."/>
            <person name="Thomas-White K."/>
            <person name="Lewis A.L."/>
            <person name="Visick K.L."/>
            <person name="Gilbert N.M."/>
            <person name="Wolfe A.J."/>
        </authorList>
    </citation>
    <scope>NUCLEOTIDE SEQUENCE [LARGE SCALE GENOMIC DNA]</scope>
    <source>
        <strain evidence="7 8">UMB1016</strain>
    </source>
</reference>
<gene>
    <name evidence="7" type="ORF">DBT44_0008910</name>
    <name evidence="6" type="ORF">ODY61_07240</name>
</gene>